<dbReference type="InterPro" id="IPR011251">
    <property type="entry name" value="Luciferase-like_dom"/>
</dbReference>
<evidence type="ECO:0000256" key="2">
    <source>
        <dbReference type="ARBA" id="ARBA00022643"/>
    </source>
</evidence>
<dbReference type="Pfam" id="PF00296">
    <property type="entry name" value="Bac_luciferase"/>
    <property type="match status" value="1"/>
</dbReference>
<dbReference type="Proteomes" id="UP000198582">
    <property type="component" value="Unassembled WGS sequence"/>
</dbReference>
<dbReference type="RefSeq" id="WP_091611526.1">
    <property type="nucleotide sequence ID" value="NZ_FOEF01000001.1"/>
</dbReference>
<sequence length="262" mass="27988">MDLQVVLPDEAPDLDPGQFAGLARSAEELGYESVWLPDHVLPPGPFGEVYGGVYEPLVTLAYIAAATERIGLGTSVLILPLREPYVLAKQVATLSRLSGGRLVLGVGVGWNAEEFAEVGVDFSGRGRRTDETLELLERLFTTGRGPSGGHFEPRPAAHVPILVGGNSTVALRRAARAGDAWLSAGLDPTAFAERARTLAVLAEDRPVKPMARMEWSGDRADLDRAVADYHAYEAAGAAAVAVHFGPDGGYEERMRVFAEAVR</sequence>
<dbReference type="InterPro" id="IPR019921">
    <property type="entry name" value="Lucif-like_OxRdtase_Rv2161c"/>
</dbReference>
<reference evidence="7" key="1">
    <citation type="submission" date="2016-10" db="EMBL/GenBank/DDBJ databases">
        <authorList>
            <person name="Varghese N."/>
            <person name="Submissions S."/>
        </authorList>
    </citation>
    <scope>NUCLEOTIDE SEQUENCE [LARGE SCALE GENOMIC DNA]</scope>
    <source>
        <strain evidence="7">DSM 44993</strain>
    </source>
</reference>
<name>A0A1H8QK47_9PSEU</name>
<dbReference type="InterPro" id="IPR050172">
    <property type="entry name" value="SsuD_RutA_monooxygenase"/>
</dbReference>
<accession>A0A1H8QK47</accession>
<protein>
    <submittedName>
        <fullName evidence="6">Probable F420-dependent oxidoreductase, Rv2161c family</fullName>
    </submittedName>
</protein>
<organism evidence="6 7">
    <name type="scientific">Amycolatopsis saalfeldensis</name>
    <dbReference type="NCBI Taxonomy" id="394193"/>
    <lineage>
        <taxon>Bacteria</taxon>
        <taxon>Bacillati</taxon>
        <taxon>Actinomycetota</taxon>
        <taxon>Actinomycetes</taxon>
        <taxon>Pseudonocardiales</taxon>
        <taxon>Pseudonocardiaceae</taxon>
        <taxon>Amycolatopsis</taxon>
    </lineage>
</organism>
<dbReference type="PANTHER" id="PTHR42847">
    <property type="entry name" value="ALKANESULFONATE MONOOXYGENASE"/>
    <property type="match status" value="1"/>
</dbReference>
<dbReference type="PANTHER" id="PTHR42847:SF4">
    <property type="entry name" value="ALKANESULFONATE MONOOXYGENASE-RELATED"/>
    <property type="match status" value="1"/>
</dbReference>
<dbReference type="OrthoDB" id="4074025at2"/>
<dbReference type="AlphaFoldDB" id="A0A1H8QK47"/>
<evidence type="ECO:0000313" key="7">
    <source>
        <dbReference type="Proteomes" id="UP000198582"/>
    </source>
</evidence>
<keyword evidence="7" id="KW-1185">Reference proteome</keyword>
<dbReference type="STRING" id="394193.SAMN04489732_101391"/>
<dbReference type="GO" id="GO:0046306">
    <property type="term" value="P:alkanesulfonate catabolic process"/>
    <property type="evidence" value="ECO:0007669"/>
    <property type="project" value="TreeGrafter"/>
</dbReference>
<keyword evidence="1" id="KW-0285">Flavoprotein</keyword>
<dbReference type="EMBL" id="FOEF01000001">
    <property type="protein sequence ID" value="SEO54610.1"/>
    <property type="molecule type" value="Genomic_DNA"/>
</dbReference>
<dbReference type="Gene3D" id="3.20.20.30">
    <property type="entry name" value="Luciferase-like domain"/>
    <property type="match status" value="1"/>
</dbReference>
<keyword evidence="4" id="KW-0503">Monooxygenase</keyword>
<dbReference type="SUPFAM" id="SSF51679">
    <property type="entry name" value="Bacterial luciferase-like"/>
    <property type="match status" value="1"/>
</dbReference>
<proteinExistence type="predicted"/>
<dbReference type="InterPro" id="IPR036661">
    <property type="entry name" value="Luciferase-like_sf"/>
</dbReference>
<keyword evidence="3" id="KW-0560">Oxidoreductase</keyword>
<evidence type="ECO:0000256" key="3">
    <source>
        <dbReference type="ARBA" id="ARBA00023002"/>
    </source>
</evidence>
<gene>
    <name evidence="6" type="ORF">SAMN04489732_101391</name>
</gene>
<dbReference type="NCBIfam" id="TIGR03619">
    <property type="entry name" value="F420_Rv2161c"/>
    <property type="match status" value="1"/>
</dbReference>
<evidence type="ECO:0000313" key="6">
    <source>
        <dbReference type="EMBL" id="SEO54610.1"/>
    </source>
</evidence>
<evidence type="ECO:0000259" key="5">
    <source>
        <dbReference type="Pfam" id="PF00296"/>
    </source>
</evidence>
<evidence type="ECO:0000256" key="4">
    <source>
        <dbReference type="ARBA" id="ARBA00023033"/>
    </source>
</evidence>
<evidence type="ECO:0000256" key="1">
    <source>
        <dbReference type="ARBA" id="ARBA00022630"/>
    </source>
</evidence>
<dbReference type="GO" id="GO:0008726">
    <property type="term" value="F:alkanesulfonate monooxygenase activity"/>
    <property type="evidence" value="ECO:0007669"/>
    <property type="project" value="TreeGrafter"/>
</dbReference>
<feature type="domain" description="Luciferase-like" evidence="5">
    <location>
        <begin position="15"/>
        <end position="211"/>
    </location>
</feature>
<keyword evidence="2" id="KW-0288">FMN</keyword>